<proteinExistence type="predicted"/>
<dbReference type="GO" id="GO:0008033">
    <property type="term" value="P:tRNA processing"/>
    <property type="evidence" value="ECO:0007669"/>
    <property type="project" value="UniProtKB-KW"/>
</dbReference>
<keyword evidence="3" id="KW-1185">Reference proteome</keyword>
<accession>A0A9P5VIE7</accession>
<dbReference type="InterPro" id="IPR038085">
    <property type="entry name" value="Rnp2-like_sf"/>
</dbReference>
<reference evidence="2" key="1">
    <citation type="journal article" date="2020" name="Fungal Divers.">
        <title>Resolving the Mortierellaceae phylogeny through synthesis of multi-gene phylogenetics and phylogenomics.</title>
        <authorList>
            <person name="Vandepol N."/>
            <person name="Liber J."/>
            <person name="Desiro A."/>
            <person name="Na H."/>
            <person name="Kennedy M."/>
            <person name="Barry K."/>
            <person name="Grigoriev I.V."/>
            <person name="Miller A.N."/>
            <person name="O'Donnell K."/>
            <person name="Stajich J.E."/>
            <person name="Bonito G."/>
        </authorList>
    </citation>
    <scope>NUCLEOTIDE SEQUENCE</scope>
    <source>
        <strain evidence="2">NVP1</strain>
    </source>
</reference>
<evidence type="ECO:0000313" key="3">
    <source>
        <dbReference type="Proteomes" id="UP000696485"/>
    </source>
</evidence>
<name>A0A9P5VIE7_9FUNG</name>
<sequence>MTMQVDNTPASSTTTATKLTRLCDAVSEHYYIYLTIEMESQDATKKGSNIHLSILTLRAMLTSAVQDLFGSAMGGGINIDILGFWTDSAKDPYNRLIATSPGTPTSSNIPASTATTTTTTAVSVKPTFSPTTAGSAVVRCHALDLNQLWNALTLFNTLVNDYEARFEIRHVASTLLGLQANSRQLVWEF</sequence>
<dbReference type="GO" id="GO:1990904">
    <property type="term" value="C:ribonucleoprotein complex"/>
    <property type="evidence" value="ECO:0007669"/>
    <property type="project" value="UniProtKB-ARBA"/>
</dbReference>
<organism evidence="2 3">
    <name type="scientific">Podila minutissima</name>
    <dbReference type="NCBI Taxonomy" id="64525"/>
    <lineage>
        <taxon>Eukaryota</taxon>
        <taxon>Fungi</taxon>
        <taxon>Fungi incertae sedis</taxon>
        <taxon>Mucoromycota</taxon>
        <taxon>Mortierellomycotina</taxon>
        <taxon>Mortierellomycetes</taxon>
        <taxon>Mortierellales</taxon>
        <taxon>Mortierellaceae</taxon>
        <taxon>Podila</taxon>
    </lineage>
</organism>
<protein>
    <submittedName>
        <fullName evidence="2">Uncharacterized protein</fullName>
    </submittedName>
</protein>
<dbReference type="AlphaFoldDB" id="A0A9P5VIE7"/>
<dbReference type="EMBL" id="JAAAUY010000873">
    <property type="protein sequence ID" value="KAF9325783.1"/>
    <property type="molecule type" value="Genomic_DNA"/>
</dbReference>
<dbReference type="Proteomes" id="UP000696485">
    <property type="component" value="Unassembled WGS sequence"/>
</dbReference>
<dbReference type="Gene3D" id="3.30.70.3250">
    <property type="entry name" value="Ribonuclease P, Pop5 subunit"/>
    <property type="match status" value="1"/>
</dbReference>
<evidence type="ECO:0000256" key="1">
    <source>
        <dbReference type="ARBA" id="ARBA00022694"/>
    </source>
</evidence>
<dbReference type="GO" id="GO:1902555">
    <property type="term" value="C:endoribonuclease complex"/>
    <property type="evidence" value="ECO:0007669"/>
    <property type="project" value="UniProtKB-ARBA"/>
</dbReference>
<comment type="caution">
    <text evidence="2">The sequence shown here is derived from an EMBL/GenBank/DDBJ whole genome shotgun (WGS) entry which is preliminary data.</text>
</comment>
<keyword evidence="1" id="KW-0819">tRNA processing</keyword>
<gene>
    <name evidence="2" type="ORF">BG006_010754</name>
</gene>
<evidence type="ECO:0000313" key="2">
    <source>
        <dbReference type="EMBL" id="KAF9325783.1"/>
    </source>
</evidence>